<dbReference type="GO" id="GO:0004674">
    <property type="term" value="F:protein serine/threonine kinase activity"/>
    <property type="evidence" value="ECO:0007669"/>
    <property type="project" value="UniProtKB-KW"/>
</dbReference>
<dbReference type="Proteomes" id="UP000517694">
    <property type="component" value="Unassembled WGS sequence"/>
</dbReference>
<evidence type="ECO:0000256" key="9">
    <source>
        <dbReference type="SAM" id="Phobius"/>
    </source>
</evidence>
<sequence>MLVADRYRLHTVIGRGGMGEVWRAQDEVLGRPVAVKLLLSDVADASAEARFRLEAQTSARLNHPHVVGTLDFGTWQGRCFLVMELVDGDSLAGELATGGPLAPPRLAQVAQQAAEGLAAAHAQGIVHRDIKPGNLLSDHDGTVRIGDFGIARFVDDPSAGLTTTGQIVGTGLYLAPERAIGTPASPASDIYSLGCVLYQLAVGRPPFESETATALLYQHVDAPPVPPRQRGAALPPAFEAYLLSMLAKRPEERPTAREVADWFRGGAWRGAPEPLPPEQPGHVPGPHAAPRPALQPTAGAALIAPAPAGVVDPPLPPVQAVLDTGWNTTVHRVPARRPALAGPLRRHRRAAAVVGGALLFVCALLLGMSLF</sequence>
<protein>
    <recommendedName>
        <fullName evidence="1">non-specific serine/threonine protein kinase</fullName>
        <ecNumber evidence="1">2.7.11.1</ecNumber>
    </recommendedName>
</protein>
<name>A0A7X1HZ28_9ACTN</name>
<dbReference type="PANTHER" id="PTHR43289:SF6">
    <property type="entry name" value="SERINE_THREONINE-PROTEIN KINASE NEKL-3"/>
    <property type="match status" value="1"/>
</dbReference>
<dbReference type="Gene3D" id="3.30.200.20">
    <property type="entry name" value="Phosphorylase Kinase, domain 1"/>
    <property type="match status" value="1"/>
</dbReference>
<dbReference type="Gene3D" id="1.10.510.10">
    <property type="entry name" value="Transferase(Phosphotransferase) domain 1"/>
    <property type="match status" value="1"/>
</dbReference>
<feature type="transmembrane region" description="Helical" evidence="9">
    <location>
        <begin position="350"/>
        <end position="370"/>
    </location>
</feature>
<dbReference type="PANTHER" id="PTHR43289">
    <property type="entry name" value="MITOGEN-ACTIVATED PROTEIN KINASE KINASE KINASE 20-RELATED"/>
    <property type="match status" value="1"/>
</dbReference>
<evidence type="ECO:0000256" key="3">
    <source>
        <dbReference type="ARBA" id="ARBA00022679"/>
    </source>
</evidence>
<dbReference type="EMBL" id="JACMHY010000003">
    <property type="protein sequence ID" value="MBC2865551.1"/>
    <property type="molecule type" value="Genomic_DNA"/>
</dbReference>
<proteinExistence type="predicted"/>
<dbReference type="Pfam" id="PF00069">
    <property type="entry name" value="Pkinase"/>
    <property type="match status" value="1"/>
</dbReference>
<dbReference type="PROSITE" id="PS50011">
    <property type="entry name" value="PROTEIN_KINASE_DOM"/>
    <property type="match status" value="1"/>
</dbReference>
<reference evidence="11 12" key="1">
    <citation type="submission" date="2020-08" db="EMBL/GenBank/DDBJ databases">
        <title>Whole-Genome Sequence of French Clinical Streptomyces mexicanus Strain Q0842.</title>
        <authorList>
            <person name="Boxberger M."/>
            <person name="La Scola B."/>
        </authorList>
    </citation>
    <scope>NUCLEOTIDE SEQUENCE [LARGE SCALE GENOMIC DNA]</scope>
    <source>
        <strain evidence="11 12">Marseille-Q0842</strain>
    </source>
</reference>
<keyword evidence="9" id="KW-0812">Transmembrane</keyword>
<organism evidence="11 12">
    <name type="scientific">Streptomyces mexicanus</name>
    <dbReference type="NCBI Taxonomy" id="178566"/>
    <lineage>
        <taxon>Bacteria</taxon>
        <taxon>Bacillati</taxon>
        <taxon>Actinomycetota</taxon>
        <taxon>Actinomycetes</taxon>
        <taxon>Kitasatosporales</taxon>
        <taxon>Streptomycetaceae</taxon>
        <taxon>Streptomyces</taxon>
    </lineage>
</organism>
<evidence type="ECO:0000313" key="11">
    <source>
        <dbReference type="EMBL" id="MBC2865551.1"/>
    </source>
</evidence>
<keyword evidence="9" id="KW-1133">Transmembrane helix</keyword>
<feature type="region of interest" description="Disordered" evidence="8">
    <location>
        <begin position="268"/>
        <end position="293"/>
    </location>
</feature>
<accession>A0A7X1HZ28</accession>
<evidence type="ECO:0000256" key="5">
    <source>
        <dbReference type="ARBA" id="ARBA00022777"/>
    </source>
</evidence>
<evidence type="ECO:0000256" key="7">
    <source>
        <dbReference type="PROSITE-ProRule" id="PRU10141"/>
    </source>
</evidence>
<keyword evidence="5 11" id="KW-0418">Kinase</keyword>
<dbReference type="CDD" id="cd14014">
    <property type="entry name" value="STKc_PknB_like"/>
    <property type="match status" value="1"/>
</dbReference>
<keyword evidence="2" id="KW-0723">Serine/threonine-protein kinase</keyword>
<feature type="binding site" evidence="7">
    <location>
        <position position="36"/>
    </location>
    <ligand>
        <name>ATP</name>
        <dbReference type="ChEBI" id="CHEBI:30616"/>
    </ligand>
</feature>
<keyword evidence="12" id="KW-1185">Reference proteome</keyword>
<feature type="domain" description="Protein kinase" evidence="10">
    <location>
        <begin position="7"/>
        <end position="263"/>
    </location>
</feature>
<dbReference type="AlphaFoldDB" id="A0A7X1HZ28"/>
<dbReference type="InterPro" id="IPR011009">
    <property type="entry name" value="Kinase-like_dom_sf"/>
</dbReference>
<keyword evidence="6 7" id="KW-0067">ATP-binding</keyword>
<evidence type="ECO:0000256" key="4">
    <source>
        <dbReference type="ARBA" id="ARBA00022741"/>
    </source>
</evidence>
<dbReference type="SUPFAM" id="SSF56112">
    <property type="entry name" value="Protein kinase-like (PK-like)"/>
    <property type="match status" value="1"/>
</dbReference>
<keyword evidence="9" id="KW-0472">Membrane</keyword>
<dbReference type="RefSeq" id="WP_159661958.1">
    <property type="nucleotide sequence ID" value="NZ_JACMHY010000003.1"/>
</dbReference>
<evidence type="ECO:0000256" key="2">
    <source>
        <dbReference type="ARBA" id="ARBA00022527"/>
    </source>
</evidence>
<comment type="caution">
    <text evidence="11">The sequence shown here is derived from an EMBL/GenBank/DDBJ whole genome shotgun (WGS) entry which is preliminary data.</text>
</comment>
<dbReference type="SMART" id="SM00220">
    <property type="entry name" value="S_TKc"/>
    <property type="match status" value="1"/>
</dbReference>
<evidence type="ECO:0000256" key="1">
    <source>
        <dbReference type="ARBA" id="ARBA00012513"/>
    </source>
</evidence>
<keyword evidence="3" id="KW-0808">Transferase</keyword>
<dbReference type="FunFam" id="1.10.510.10:FF:000021">
    <property type="entry name" value="Serine/threonine protein kinase"/>
    <property type="match status" value="1"/>
</dbReference>
<keyword evidence="4 7" id="KW-0547">Nucleotide-binding</keyword>
<gene>
    <name evidence="11" type="ORF">H1R13_11220</name>
</gene>
<dbReference type="PROSITE" id="PS00107">
    <property type="entry name" value="PROTEIN_KINASE_ATP"/>
    <property type="match status" value="1"/>
</dbReference>
<evidence type="ECO:0000313" key="12">
    <source>
        <dbReference type="Proteomes" id="UP000517694"/>
    </source>
</evidence>
<dbReference type="OrthoDB" id="9762169at2"/>
<dbReference type="InterPro" id="IPR000719">
    <property type="entry name" value="Prot_kinase_dom"/>
</dbReference>
<dbReference type="InterPro" id="IPR017441">
    <property type="entry name" value="Protein_kinase_ATP_BS"/>
</dbReference>
<evidence type="ECO:0000259" key="10">
    <source>
        <dbReference type="PROSITE" id="PS50011"/>
    </source>
</evidence>
<evidence type="ECO:0000256" key="8">
    <source>
        <dbReference type="SAM" id="MobiDB-lite"/>
    </source>
</evidence>
<dbReference type="GO" id="GO:0005524">
    <property type="term" value="F:ATP binding"/>
    <property type="evidence" value="ECO:0007669"/>
    <property type="project" value="UniProtKB-UniRule"/>
</dbReference>
<evidence type="ECO:0000256" key="6">
    <source>
        <dbReference type="ARBA" id="ARBA00022840"/>
    </source>
</evidence>
<dbReference type="EC" id="2.7.11.1" evidence="1"/>